<accession>A0AAV5F7R2</accession>
<sequence length="244" mass="27061">MASALRFNEMDVEEKTTVSLLSAYMRVELWSAFCRFHGFTVNRKVSSNAGSASVSSRLPSIKMCAVAAAAAPAESKKTVWLWTENRQVMTTAVERGWTTFLFGSRDLGKDWSCENNVFPSFGSVQLDEMSVFDGPKPYEIDSGDPLLTVFNWFPATARINPLFIDGLDIFDGENKKVAAISQVSSPRELELIQPDNIEAKNVVIDFRGGWQVIPAENIVAAFQGYRGAVLAVSTTQQRLKFSLR</sequence>
<proteinExistence type="predicted"/>
<evidence type="ECO:0000259" key="3">
    <source>
        <dbReference type="Pfam" id="PF01959"/>
    </source>
</evidence>
<dbReference type="Pfam" id="PF01959">
    <property type="entry name" value="DHQS"/>
    <property type="match status" value="1"/>
</dbReference>
<evidence type="ECO:0000313" key="5">
    <source>
        <dbReference type="Proteomes" id="UP001054889"/>
    </source>
</evidence>
<feature type="domain" description="3-dehydroquinate synthase N-terminal" evidence="3">
    <location>
        <begin position="76"/>
        <end position="237"/>
    </location>
</feature>
<dbReference type="GO" id="GO:0008652">
    <property type="term" value="P:amino acid biosynthetic process"/>
    <property type="evidence" value="ECO:0007669"/>
    <property type="project" value="UniProtKB-KW"/>
</dbReference>
<dbReference type="PANTHER" id="PTHR33563">
    <property type="match status" value="1"/>
</dbReference>
<dbReference type="InterPro" id="IPR002812">
    <property type="entry name" value="DHQS"/>
</dbReference>
<evidence type="ECO:0000256" key="1">
    <source>
        <dbReference type="ARBA" id="ARBA00022605"/>
    </source>
</evidence>
<keyword evidence="5" id="KW-1185">Reference proteome</keyword>
<dbReference type="Proteomes" id="UP001054889">
    <property type="component" value="Unassembled WGS sequence"/>
</dbReference>
<reference evidence="4" key="1">
    <citation type="journal article" date="2018" name="DNA Res.">
        <title>Multiple hybrid de novo genome assembly of finger millet, an orphan allotetraploid crop.</title>
        <authorList>
            <person name="Hatakeyama M."/>
            <person name="Aluri S."/>
            <person name="Balachadran M.T."/>
            <person name="Sivarajan S.R."/>
            <person name="Patrignani A."/>
            <person name="Gruter S."/>
            <person name="Poveda L."/>
            <person name="Shimizu-Inatsugi R."/>
            <person name="Baeten J."/>
            <person name="Francoijs K.J."/>
            <person name="Nataraja K.N."/>
            <person name="Reddy Y.A.N."/>
            <person name="Phadnis S."/>
            <person name="Ravikumar R.L."/>
            <person name="Schlapbach R."/>
            <person name="Sreeman S.M."/>
            <person name="Shimizu K.K."/>
        </authorList>
    </citation>
    <scope>NUCLEOTIDE SEQUENCE</scope>
</reference>
<evidence type="ECO:0000313" key="4">
    <source>
        <dbReference type="EMBL" id="GJN30415.1"/>
    </source>
</evidence>
<keyword evidence="2" id="KW-0057">Aromatic amino acid biosynthesis</keyword>
<dbReference type="AlphaFoldDB" id="A0AAV5F7R2"/>
<evidence type="ECO:0000256" key="2">
    <source>
        <dbReference type="ARBA" id="ARBA00023141"/>
    </source>
</evidence>
<gene>
    <name evidence="4" type="primary">gb18720</name>
    <name evidence="4" type="ORF">PR202_gb18720</name>
</gene>
<organism evidence="4 5">
    <name type="scientific">Eleusine coracana subsp. coracana</name>
    <dbReference type="NCBI Taxonomy" id="191504"/>
    <lineage>
        <taxon>Eukaryota</taxon>
        <taxon>Viridiplantae</taxon>
        <taxon>Streptophyta</taxon>
        <taxon>Embryophyta</taxon>
        <taxon>Tracheophyta</taxon>
        <taxon>Spermatophyta</taxon>
        <taxon>Magnoliopsida</taxon>
        <taxon>Liliopsida</taxon>
        <taxon>Poales</taxon>
        <taxon>Poaceae</taxon>
        <taxon>PACMAD clade</taxon>
        <taxon>Chloridoideae</taxon>
        <taxon>Cynodonteae</taxon>
        <taxon>Eleusininae</taxon>
        <taxon>Eleusine</taxon>
    </lineage>
</organism>
<dbReference type="EMBL" id="BQKI01000082">
    <property type="protein sequence ID" value="GJN30415.1"/>
    <property type="molecule type" value="Genomic_DNA"/>
</dbReference>
<name>A0AAV5F7R2_ELECO</name>
<dbReference type="GO" id="GO:0009073">
    <property type="term" value="P:aromatic amino acid family biosynthetic process"/>
    <property type="evidence" value="ECO:0007669"/>
    <property type="project" value="UniProtKB-KW"/>
</dbReference>
<dbReference type="PANTHER" id="PTHR33563:SF1">
    <property type="entry name" value="3-DEHYDROQUINATE SYNTHASE"/>
    <property type="match status" value="1"/>
</dbReference>
<dbReference type="GO" id="GO:0016491">
    <property type="term" value="F:oxidoreductase activity"/>
    <property type="evidence" value="ECO:0007669"/>
    <property type="project" value="InterPro"/>
</dbReference>
<keyword evidence="1" id="KW-0028">Amino-acid biosynthesis</keyword>
<comment type="caution">
    <text evidence="4">The sequence shown here is derived from an EMBL/GenBank/DDBJ whole genome shotgun (WGS) entry which is preliminary data.</text>
</comment>
<protein>
    <recommendedName>
        <fullName evidence="3">3-dehydroquinate synthase N-terminal domain-containing protein</fullName>
    </recommendedName>
</protein>
<dbReference type="GO" id="GO:0003856">
    <property type="term" value="F:3-dehydroquinate synthase activity"/>
    <property type="evidence" value="ECO:0007669"/>
    <property type="project" value="InterPro"/>
</dbReference>
<reference evidence="4" key="2">
    <citation type="submission" date="2021-12" db="EMBL/GenBank/DDBJ databases">
        <title>Resequencing data analysis of finger millet.</title>
        <authorList>
            <person name="Hatakeyama M."/>
            <person name="Aluri S."/>
            <person name="Balachadran M.T."/>
            <person name="Sivarajan S.R."/>
            <person name="Poveda L."/>
            <person name="Shimizu-Inatsugi R."/>
            <person name="Schlapbach R."/>
            <person name="Sreeman S.M."/>
            <person name="Shimizu K.K."/>
        </authorList>
    </citation>
    <scope>NUCLEOTIDE SEQUENCE</scope>
</reference>
<dbReference type="InterPro" id="IPR030960">
    <property type="entry name" value="DHQS/DOIS_N"/>
</dbReference>